<dbReference type="GO" id="GO:0000160">
    <property type="term" value="P:phosphorelay signal transduction system"/>
    <property type="evidence" value="ECO:0007669"/>
    <property type="project" value="InterPro"/>
</dbReference>
<dbReference type="Gene3D" id="3.40.50.2300">
    <property type="match status" value="1"/>
</dbReference>
<feature type="domain" description="Response regulatory" evidence="3">
    <location>
        <begin position="4"/>
        <end position="113"/>
    </location>
</feature>
<proteinExistence type="predicted"/>
<evidence type="ECO:0000256" key="2">
    <source>
        <dbReference type="PROSITE-ProRule" id="PRU00169"/>
    </source>
</evidence>
<keyword evidence="1 2" id="KW-0597">Phosphoprotein</keyword>
<sequence>MREIILMVKYNDILREIIKDSFLNAGYEVLEAIDRKEALSLFEENEVHLVIVDIMLPEADGWSVCQRIRRTSNVPIIMLTPDNTLPGFELGTGNYLTKLVERAKRLIDSRCVKNELDAKSSR</sequence>
<dbReference type="PANTHER" id="PTHR44591:SF3">
    <property type="entry name" value="RESPONSE REGULATORY DOMAIN-CONTAINING PROTEIN"/>
    <property type="match status" value="1"/>
</dbReference>
<evidence type="ECO:0000313" key="4">
    <source>
        <dbReference type="EMBL" id="QIW22189.1"/>
    </source>
</evidence>
<accession>A0A6H0TP28</accession>
<dbReference type="Proteomes" id="UP000501374">
    <property type="component" value="Chromosome"/>
</dbReference>
<dbReference type="AlphaFoldDB" id="A0A6H0TP28"/>
<name>A0A6H0TP28_BACTU</name>
<dbReference type="SMART" id="SM00448">
    <property type="entry name" value="REC"/>
    <property type="match status" value="1"/>
</dbReference>
<dbReference type="EMBL" id="CP035727">
    <property type="protein sequence ID" value="QIW22189.1"/>
    <property type="molecule type" value="Genomic_DNA"/>
</dbReference>
<protein>
    <submittedName>
        <fullName evidence="4">Response regulator</fullName>
    </submittedName>
</protein>
<feature type="modified residue" description="4-aspartylphosphate" evidence="2">
    <location>
        <position position="53"/>
    </location>
</feature>
<evidence type="ECO:0000259" key="3">
    <source>
        <dbReference type="PROSITE" id="PS50110"/>
    </source>
</evidence>
<dbReference type="InterPro" id="IPR011006">
    <property type="entry name" value="CheY-like_superfamily"/>
</dbReference>
<dbReference type="SUPFAM" id="SSF52172">
    <property type="entry name" value="CheY-like"/>
    <property type="match status" value="1"/>
</dbReference>
<evidence type="ECO:0000256" key="1">
    <source>
        <dbReference type="ARBA" id="ARBA00022553"/>
    </source>
</evidence>
<organism evidence="4 5">
    <name type="scientific">Bacillus thuringiensis serovar andalousiensis</name>
    <dbReference type="NCBI Taxonomy" id="257985"/>
    <lineage>
        <taxon>Bacteria</taxon>
        <taxon>Bacillati</taxon>
        <taxon>Bacillota</taxon>
        <taxon>Bacilli</taxon>
        <taxon>Bacillales</taxon>
        <taxon>Bacillaceae</taxon>
        <taxon>Bacillus</taxon>
        <taxon>Bacillus cereus group</taxon>
    </lineage>
</organism>
<dbReference type="Pfam" id="PF00072">
    <property type="entry name" value="Response_reg"/>
    <property type="match status" value="1"/>
</dbReference>
<dbReference type="CDD" id="cd17574">
    <property type="entry name" value="REC_OmpR"/>
    <property type="match status" value="1"/>
</dbReference>
<dbReference type="InterPro" id="IPR001789">
    <property type="entry name" value="Sig_transdc_resp-reg_receiver"/>
</dbReference>
<dbReference type="InterPro" id="IPR050595">
    <property type="entry name" value="Bact_response_regulator"/>
</dbReference>
<dbReference type="PANTHER" id="PTHR44591">
    <property type="entry name" value="STRESS RESPONSE REGULATOR PROTEIN 1"/>
    <property type="match status" value="1"/>
</dbReference>
<gene>
    <name evidence="4" type="ORF">EVG22_29295</name>
</gene>
<reference evidence="5" key="1">
    <citation type="submission" date="2019-02" db="EMBL/GenBank/DDBJ databases">
        <title>Structural and Functional analysis of Lanthipeptide from Bacillus thuringiensis serovar andalousiensis B23193.</title>
        <authorList>
            <person name="Andreeva J.V."/>
            <person name="Grigoreva A."/>
        </authorList>
    </citation>
    <scope>NUCLEOTIDE SEQUENCE [LARGE SCALE GENOMIC DNA]</scope>
    <source>
        <strain evidence="5">B23193</strain>
    </source>
</reference>
<dbReference type="PROSITE" id="PS50110">
    <property type="entry name" value="RESPONSE_REGULATORY"/>
    <property type="match status" value="1"/>
</dbReference>
<evidence type="ECO:0000313" key="5">
    <source>
        <dbReference type="Proteomes" id="UP000501374"/>
    </source>
</evidence>